<evidence type="ECO:0000256" key="17">
    <source>
        <dbReference type="ARBA" id="ARBA00023015"/>
    </source>
</evidence>
<comment type="subcellular location">
    <subcellularLocation>
        <location evidence="3">Nucleus</location>
    </subcellularLocation>
</comment>
<dbReference type="InterPro" id="IPR013087">
    <property type="entry name" value="Znf_C2H2_type"/>
</dbReference>
<keyword evidence="13" id="KW-0067">ATP-binding</keyword>
<name>A0A1V4K9M8_PATFA</name>
<dbReference type="InterPro" id="IPR013020">
    <property type="entry name" value="Rad3/Chl1-like"/>
</dbReference>
<dbReference type="Pfam" id="PF00096">
    <property type="entry name" value="zf-C2H2"/>
    <property type="match status" value="10"/>
</dbReference>
<evidence type="ECO:0000256" key="22">
    <source>
        <dbReference type="PROSITE-ProRule" id="PRU00042"/>
    </source>
</evidence>
<keyword evidence="19" id="KW-0804">Transcription</keyword>
<evidence type="ECO:0000256" key="3">
    <source>
        <dbReference type="ARBA" id="ARBA00004123"/>
    </source>
</evidence>
<dbReference type="Pfam" id="PF13307">
    <property type="entry name" value="Helicase_C_2"/>
    <property type="match status" value="1"/>
</dbReference>
<feature type="domain" description="C2H2-type" evidence="24">
    <location>
        <begin position="189"/>
        <end position="216"/>
    </location>
</feature>
<comment type="similarity">
    <text evidence="4">Belongs to the krueppel C2H2-type zinc-finger protein family.</text>
</comment>
<dbReference type="SUPFAM" id="SSF52540">
    <property type="entry name" value="P-loop containing nucleoside triphosphate hydrolases"/>
    <property type="match status" value="1"/>
</dbReference>
<dbReference type="FunFam" id="3.30.160.60:FF:000176">
    <property type="entry name" value="zinc finger protein 70"/>
    <property type="match status" value="1"/>
</dbReference>
<evidence type="ECO:0000256" key="2">
    <source>
        <dbReference type="ARBA" id="ARBA00003767"/>
    </source>
</evidence>
<evidence type="ECO:0000256" key="10">
    <source>
        <dbReference type="ARBA" id="ARBA00022801"/>
    </source>
</evidence>
<keyword evidence="8" id="KW-0547">Nucleotide-binding</keyword>
<feature type="domain" description="Helicase ATP-binding" evidence="25">
    <location>
        <begin position="441"/>
        <end position="871"/>
    </location>
</feature>
<dbReference type="FunFam" id="3.30.160.60:FF:000953">
    <property type="entry name" value="Zinc finger protein 691"/>
    <property type="match status" value="1"/>
</dbReference>
<evidence type="ECO:0000256" key="6">
    <source>
        <dbReference type="ARBA" id="ARBA00022723"/>
    </source>
</evidence>
<comment type="similarity">
    <text evidence="5">Belongs to the DEAD box helicase family. DEAH subfamily. DDX11/CHL1 sub-subfamily.</text>
</comment>
<dbReference type="SMART" id="SM00488">
    <property type="entry name" value="DEXDc2"/>
    <property type="match status" value="1"/>
</dbReference>
<keyword evidence="21" id="KW-0539">Nucleus</keyword>
<evidence type="ECO:0000256" key="16">
    <source>
        <dbReference type="ARBA" id="ARBA00023014"/>
    </source>
</evidence>
<dbReference type="SUPFAM" id="SSF57667">
    <property type="entry name" value="beta-beta-alpha zinc fingers"/>
    <property type="match status" value="7"/>
</dbReference>
<keyword evidence="9 22" id="KW-0863">Zinc-finger</keyword>
<dbReference type="FunFam" id="3.30.160.60:FF:000352">
    <property type="entry name" value="zinc finger protein 3 homolog"/>
    <property type="match status" value="1"/>
</dbReference>
<dbReference type="GO" id="GO:0005634">
    <property type="term" value="C:nucleus"/>
    <property type="evidence" value="ECO:0007669"/>
    <property type="project" value="UniProtKB-SubCell"/>
</dbReference>
<evidence type="ECO:0000256" key="14">
    <source>
        <dbReference type="ARBA" id="ARBA00022884"/>
    </source>
</evidence>
<dbReference type="FunFam" id="3.40.50.300:FF:000909">
    <property type="entry name" value="Putative ATP-dependent RNA helicase DDX11"/>
    <property type="match status" value="1"/>
</dbReference>
<evidence type="ECO:0000259" key="24">
    <source>
        <dbReference type="PROSITE" id="PS50157"/>
    </source>
</evidence>
<keyword evidence="17" id="KW-0805">Transcription regulation</keyword>
<dbReference type="FunFam" id="3.30.160.60:FF:001498">
    <property type="entry name" value="Zinc finger protein 404"/>
    <property type="match status" value="1"/>
</dbReference>
<sequence>MPSSLRELVLVIGPKRIHFRAGDRTMGDTQKGKLHQASHVRAELHLFPSRKLTGDTLQDADQRQDRKQELETENEVETSFGKRQGTITPHGMEVWECEQMGEKTYECPECGKNFSRSSYLSQHQRIHLAEKPFSCSECGKSFTRNSDLIKHQRIHTGEKPYQCTECEKTFSQRSNVIRHQRTHTGERHYQCNECGKSFSQNSHLIVHQRSHKGEKPFHCPRCEKSFSDRSSLIIHRRVHTGEKPHVCQECGKCFRDSSAIIRHQRIHTGEKPYECAECRKTFRQSSSLVTHMRTHTGEKPYKCPVCGKGFTQSSALTTHRRIHGGKALPVYHGDLLPNPYQCAECGRRCSDRSTLAKHQTTHAEERPHICVECGDSFRRSSALNVHLRIHRGERPYKCEECGKTFRHSSALGAHLRIHAGAKPYECGECGKSFRKSSTLQVHLKIHVAEKPYKCTERFMAALYGALEAGRVGIFESPTGTGKSLSLICGALSWLRDFEEKKQQEEARLLAPEESGQEGMKRLTPAEPECPDSRDTAGEPDWVTAFVQKKEERDMVERLKEEQIKRKKREDRLEKIRHNVQLKYAAKRKRSEEDETKRLLQLSKEVLSEGAGIDGLEQLDHDEEELILAEYESDEEKKTASGLEEDDDDLEEEHVTKIYYCSRTHSQLSQFVREVQKSPFGKDTRLVSLGSRQNLCVNEEVRCLGALQLINDRCMEMQKNKHEKKTDEELEGKKRRVSRAVCPFYSYEQMQFLCDEVLVEVKDIEQLVALGRETKACPYYGSRYAIPAAQLVVLPYQMLLHEPTRSAAGIKLKDQIVIIDEAHNLIDTITCIHSAEVSGSQLCCAHSQLLQYMERYRKRLKAKNLMYIKQILYLLERFVAMLGGNVNQNPSYQAVSQTGTLLKSINDFLFQSQTDNINLFKVQRYCEKSLISRKLFGFVERYGGPATAVKTNKENERLGGLQSFLLTLQRGSDKEDGTLQSLPAEAENDQLRAASPLMQIEGFLAALTNANQDGRVILNRQGTVGQSSLKFLLLNPAVHFAKVVEECRAVIIAGGTMQPVADFREQLLSCAGVDPARVVEFSCGHVIPPENILPIILCSGPSNQQLEFTYQTRDLPQMMDETGRILCNLCNVVPGGVVCFFPSYEYEKQVYAHWEKTGLLTRLATKKKIFQEPKKANQVEQVLVEYAKCIQRCSQAGGQMTGALLLSVVGGKMSEGINFSDDLGRCVIMVGMPYPNIKSPELQEKMTWLDKTMPRAAGQAPSRVLIENLCMKAVNQSIGRAIRHQKDFASILLLDHRYARPAIFNKLPQWIRERTQVKPAFGSAFAELRKFHRGKLDTSLCAPEKRL</sequence>
<keyword evidence="11 26" id="KW-0347">Helicase</keyword>
<feature type="domain" description="C2H2-type" evidence="24">
    <location>
        <begin position="273"/>
        <end position="300"/>
    </location>
</feature>
<dbReference type="InterPro" id="IPR010614">
    <property type="entry name" value="RAD3-like_helicase_DEAD"/>
</dbReference>
<evidence type="ECO:0000256" key="7">
    <source>
        <dbReference type="ARBA" id="ARBA00022737"/>
    </source>
</evidence>
<dbReference type="GO" id="GO:0003723">
    <property type="term" value="F:RNA binding"/>
    <property type="evidence" value="ECO:0007669"/>
    <property type="project" value="UniProtKB-KW"/>
</dbReference>
<feature type="domain" description="C2H2-type" evidence="24">
    <location>
        <begin position="161"/>
        <end position="188"/>
    </location>
</feature>
<keyword evidence="7" id="KW-0677">Repeat</keyword>
<feature type="compositionally biased region" description="Basic and acidic residues" evidence="23">
    <location>
        <begin position="60"/>
        <end position="70"/>
    </location>
</feature>
<dbReference type="FunFam" id="3.30.160.60:FF:000478">
    <property type="entry name" value="Zinc finger protein 133"/>
    <property type="match status" value="1"/>
</dbReference>
<comment type="function">
    <text evidence="2">May be involved in transcriptional regulation.</text>
</comment>
<organism evidence="26 27">
    <name type="scientific">Patagioenas fasciata monilis</name>
    <dbReference type="NCBI Taxonomy" id="372326"/>
    <lineage>
        <taxon>Eukaryota</taxon>
        <taxon>Metazoa</taxon>
        <taxon>Chordata</taxon>
        <taxon>Craniata</taxon>
        <taxon>Vertebrata</taxon>
        <taxon>Euteleostomi</taxon>
        <taxon>Archelosauria</taxon>
        <taxon>Archosauria</taxon>
        <taxon>Dinosauria</taxon>
        <taxon>Saurischia</taxon>
        <taxon>Theropoda</taxon>
        <taxon>Coelurosauria</taxon>
        <taxon>Aves</taxon>
        <taxon>Neognathae</taxon>
        <taxon>Neoaves</taxon>
        <taxon>Columbimorphae</taxon>
        <taxon>Columbiformes</taxon>
        <taxon>Columbidae</taxon>
        <taxon>Patagioenas</taxon>
    </lineage>
</organism>
<dbReference type="FunFam" id="3.30.160.60:FF:000028">
    <property type="entry name" value="zinc finger protein 90 homolog"/>
    <property type="match status" value="1"/>
</dbReference>
<dbReference type="SMART" id="SM00355">
    <property type="entry name" value="ZnF_C2H2"/>
    <property type="match status" value="12"/>
</dbReference>
<dbReference type="InterPro" id="IPR006554">
    <property type="entry name" value="Helicase-like_DEXD_c2"/>
</dbReference>
<dbReference type="EMBL" id="LSYS01004200">
    <property type="protein sequence ID" value="OPJ80597.1"/>
    <property type="molecule type" value="Genomic_DNA"/>
</dbReference>
<evidence type="ECO:0000256" key="18">
    <source>
        <dbReference type="ARBA" id="ARBA00023125"/>
    </source>
</evidence>
<keyword evidence="18" id="KW-0238">DNA-binding</keyword>
<dbReference type="Pfam" id="PF06733">
    <property type="entry name" value="DEAD_2"/>
    <property type="match status" value="1"/>
</dbReference>
<dbReference type="GO" id="GO:0006139">
    <property type="term" value="P:nucleobase-containing compound metabolic process"/>
    <property type="evidence" value="ECO:0007669"/>
    <property type="project" value="InterPro"/>
</dbReference>
<feature type="domain" description="C2H2-type" evidence="24">
    <location>
        <begin position="301"/>
        <end position="328"/>
    </location>
</feature>
<dbReference type="GO" id="GO:0016818">
    <property type="term" value="F:hydrolase activity, acting on acid anhydrides, in phosphorus-containing anhydrides"/>
    <property type="evidence" value="ECO:0007669"/>
    <property type="project" value="InterPro"/>
</dbReference>
<dbReference type="FunFam" id="3.30.160.60:FF:000446">
    <property type="entry name" value="Zinc finger protein"/>
    <property type="match status" value="1"/>
</dbReference>
<keyword evidence="15" id="KW-0408">Iron</keyword>
<dbReference type="InterPro" id="IPR045028">
    <property type="entry name" value="DinG/Rad3-like"/>
</dbReference>
<keyword evidence="12" id="KW-0862">Zinc</keyword>
<reference evidence="26 27" key="1">
    <citation type="submission" date="2016-02" db="EMBL/GenBank/DDBJ databases">
        <title>Band-tailed pigeon sequencing and assembly.</title>
        <authorList>
            <person name="Soares A.E."/>
            <person name="Novak B.J."/>
            <person name="Rice E.S."/>
            <person name="O'Connell B."/>
            <person name="Chang D."/>
            <person name="Weber S."/>
            <person name="Shapiro B."/>
        </authorList>
    </citation>
    <scope>NUCLEOTIDE SEQUENCE [LARGE SCALE GENOMIC DNA]</scope>
    <source>
        <strain evidence="26">BTP2013</strain>
        <tissue evidence="26">Blood</tissue>
    </source>
</reference>
<comment type="cofactor">
    <cofactor evidence="1">
        <name>[4Fe-4S] cluster</name>
        <dbReference type="ChEBI" id="CHEBI:49883"/>
    </cofactor>
</comment>
<keyword evidence="27" id="KW-1185">Reference proteome</keyword>
<comment type="caution">
    <text evidence="26">The sequence shown here is derived from an EMBL/GenBank/DDBJ whole genome shotgun (WGS) entry which is preliminary data.</text>
</comment>
<dbReference type="InterPro" id="IPR006555">
    <property type="entry name" value="ATP-dep_Helicase_C"/>
</dbReference>
<accession>A0A1V4K9M8</accession>
<gene>
    <name evidence="26" type="primary">DDX11</name>
    <name evidence="26" type="ORF">AV530_010871</name>
</gene>
<keyword evidence="10" id="KW-0378">Hydrolase</keyword>
<dbReference type="PROSITE" id="PS51193">
    <property type="entry name" value="HELICASE_ATP_BIND_2"/>
    <property type="match status" value="1"/>
</dbReference>
<dbReference type="FunFam" id="3.30.160.60:FF:000454">
    <property type="entry name" value="Zinc finger protein 624"/>
    <property type="match status" value="1"/>
</dbReference>
<evidence type="ECO:0000313" key="27">
    <source>
        <dbReference type="Proteomes" id="UP000190648"/>
    </source>
</evidence>
<dbReference type="Pfam" id="PF13465">
    <property type="entry name" value="zf-H2C2_2"/>
    <property type="match status" value="1"/>
</dbReference>
<evidence type="ECO:0000256" key="15">
    <source>
        <dbReference type="ARBA" id="ARBA00023004"/>
    </source>
</evidence>
<feature type="domain" description="C2H2-type" evidence="24">
    <location>
        <begin position="245"/>
        <end position="272"/>
    </location>
</feature>
<evidence type="ECO:0000256" key="13">
    <source>
        <dbReference type="ARBA" id="ARBA00022840"/>
    </source>
</evidence>
<feature type="domain" description="C2H2-type" evidence="24">
    <location>
        <begin position="217"/>
        <end position="244"/>
    </location>
</feature>
<evidence type="ECO:0000256" key="19">
    <source>
        <dbReference type="ARBA" id="ARBA00023163"/>
    </source>
</evidence>
<dbReference type="FunFam" id="3.40.50.300:FF:001050">
    <property type="entry name" value="ATP-dependent DNA helicase DDX11"/>
    <property type="match status" value="1"/>
</dbReference>
<feature type="domain" description="C2H2-type" evidence="24">
    <location>
        <begin position="133"/>
        <end position="160"/>
    </location>
</feature>
<dbReference type="Proteomes" id="UP000190648">
    <property type="component" value="Unassembled WGS sequence"/>
</dbReference>
<keyword evidence="16" id="KW-0411">Iron-sulfur</keyword>
<keyword evidence="20" id="KW-0413">Isomerase</keyword>
<dbReference type="GO" id="GO:0034085">
    <property type="term" value="P:establishment of sister chromatid cohesion"/>
    <property type="evidence" value="ECO:0007669"/>
    <property type="project" value="TreeGrafter"/>
</dbReference>
<dbReference type="PROSITE" id="PS00028">
    <property type="entry name" value="ZINC_FINGER_C2H2_1"/>
    <property type="match status" value="12"/>
</dbReference>
<keyword evidence="6" id="KW-0479">Metal-binding</keyword>
<evidence type="ECO:0000256" key="20">
    <source>
        <dbReference type="ARBA" id="ARBA00023235"/>
    </source>
</evidence>
<dbReference type="PANTHER" id="PTHR11472">
    <property type="entry name" value="DNA REPAIR DEAD HELICASE RAD3/XP-D SUBFAMILY MEMBER"/>
    <property type="match status" value="1"/>
</dbReference>
<dbReference type="GO" id="GO:0005524">
    <property type="term" value="F:ATP binding"/>
    <property type="evidence" value="ECO:0007669"/>
    <property type="project" value="UniProtKB-KW"/>
</dbReference>
<evidence type="ECO:0000256" key="1">
    <source>
        <dbReference type="ARBA" id="ARBA00001966"/>
    </source>
</evidence>
<evidence type="ECO:0000256" key="23">
    <source>
        <dbReference type="SAM" id="MobiDB-lite"/>
    </source>
</evidence>
<evidence type="ECO:0000256" key="21">
    <source>
        <dbReference type="ARBA" id="ARBA00023242"/>
    </source>
</evidence>
<feature type="domain" description="C2H2-type" evidence="24">
    <location>
        <begin position="105"/>
        <end position="132"/>
    </location>
</feature>
<dbReference type="GO" id="GO:0003678">
    <property type="term" value="F:DNA helicase activity"/>
    <property type="evidence" value="ECO:0007669"/>
    <property type="project" value="InterPro"/>
</dbReference>
<dbReference type="STRING" id="372326.A0A1V4K9M8"/>
<dbReference type="FunFam" id="3.30.160.60:FF:000557">
    <property type="entry name" value="zinc finger and SCAN domain-containing protein 29"/>
    <property type="match status" value="1"/>
</dbReference>
<dbReference type="InterPro" id="IPR036236">
    <property type="entry name" value="Znf_C2H2_sf"/>
</dbReference>
<feature type="domain" description="C2H2-type" evidence="24">
    <location>
        <begin position="424"/>
        <end position="451"/>
    </location>
</feature>
<evidence type="ECO:0000256" key="12">
    <source>
        <dbReference type="ARBA" id="ARBA00022833"/>
    </source>
</evidence>
<dbReference type="OrthoDB" id="267079at2759"/>
<dbReference type="SMART" id="SM00491">
    <property type="entry name" value="HELICc2"/>
    <property type="match status" value="1"/>
</dbReference>
<dbReference type="InterPro" id="IPR014013">
    <property type="entry name" value="Helic_SF1/SF2_ATP-bd_DinG/Rad3"/>
</dbReference>
<dbReference type="Gene3D" id="3.40.50.300">
    <property type="entry name" value="P-loop containing nucleotide triphosphate hydrolases"/>
    <property type="match status" value="3"/>
</dbReference>
<dbReference type="FunFam" id="3.30.160.60:FF:000030">
    <property type="entry name" value="Zinc finger protein 628"/>
    <property type="match status" value="1"/>
</dbReference>
<evidence type="ECO:0000256" key="8">
    <source>
        <dbReference type="ARBA" id="ARBA00022741"/>
    </source>
</evidence>
<keyword evidence="14" id="KW-0694">RNA-binding</keyword>
<dbReference type="Gene3D" id="3.30.160.60">
    <property type="entry name" value="Classic Zinc Finger"/>
    <property type="match status" value="12"/>
</dbReference>
<dbReference type="NCBIfam" id="TIGR00604">
    <property type="entry name" value="rad3"/>
    <property type="match status" value="1"/>
</dbReference>
<feature type="region of interest" description="Disordered" evidence="23">
    <location>
        <begin position="629"/>
        <end position="648"/>
    </location>
</feature>
<feature type="domain" description="C2H2-type" evidence="24">
    <location>
        <begin position="396"/>
        <end position="423"/>
    </location>
</feature>
<dbReference type="FunFam" id="3.30.160.60:FF:002343">
    <property type="entry name" value="Zinc finger protein 33A"/>
    <property type="match status" value="2"/>
</dbReference>
<dbReference type="GO" id="GO:0003677">
    <property type="term" value="F:DNA binding"/>
    <property type="evidence" value="ECO:0007669"/>
    <property type="project" value="UniProtKB-KW"/>
</dbReference>
<dbReference type="GO" id="GO:0008270">
    <property type="term" value="F:zinc ion binding"/>
    <property type="evidence" value="ECO:0007669"/>
    <property type="project" value="UniProtKB-KW"/>
</dbReference>
<evidence type="ECO:0000256" key="5">
    <source>
        <dbReference type="ARBA" id="ARBA00008435"/>
    </source>
</evidence>
<feature type="region of interest" description="Disordered" evidence="23">
    <location>
        <begin position="504"/>
        <end position="539"/>
    </location>
</feature>
<proteinExistence type="inferred from homology"/>
<dbReference type="InterPro" id="IPR027417">
    <property type="entry name" value="P-loop_NTPase"/>
</dbReference>
<dbReference type="CDD" id="cd18788">
    <property type="entry name" value="SF2_C_XPD"/>
    <property type="match status" value="1"/>
</dbReference>
<evidence type="ECO:0000313" key="26">
    <source>
        <dbReference type="EMBL" id="OPJ80597.1"/>
    </source>
</evidence>
<dbReference type="PROSITE" id="PS50157">
    <property type="entry name" value="ZINC_FINGER_C2H2_2"/>
    <property type="match status" value="12"/>
</dbReference>
<feature type="domain" description="C2H2-type" evidence="24">
    <location>
        <begin position="340"/>
        <end position="367"/>
    </location>
</feature>
<protein>
    <submittedName>
        <fullName evidence="26">Putative ATP-dependent RNA helicase DDX11 isoform A</fullName>
    </submittedName>
</protein>
<evidence type="ECO:0000259" key="25">
    <source>
        <dbReference type="PROSITE" id="PS51193"/>
    </source>
</evidence>
<evidence type="ECO:0000256" key="4">
    <source>
        <dbReference type="ARBA" id="ARBA00006991"/>
    </source>
</evidence>
<evidence type="ECO:0000256" key="9">
    <source>
        <dbReference type="ARBA" id="ARBA00022771"/>
    </source>
</evidence>
<dbReference type="PANTHER" id="PTHR11472:SF41">
    <property type="entry name" value="ATP-DEPENDENT DNA HELICASE DDX11-RELATED"/>
    <property type="match status" value="1"/>
</dbReference>
<dbReference type="GO" id="GO:0051536">
    <property type="term" value="F:iron-sulfur cluster binding"/>
    <property type="evidence" value="ECO:0007669"/>
    <property type="project" value="UniProtKB-KW"/>
</dbReference>
<evidence type="ECO:0000256" key="11">
    <source>
        <dbReference type="ARBA" id="ARBA00022806"/>
    </source>
</evidence>
<feature type="region of interest" description="Disordered" evidence="23">
    <location>
        <begin position="51"/>
        <end position="85"/>
    </location>
</feature>
<feature type="domain" description="C2H2-type" evidence="24">
    <location>
        <begin position="368"/>
        <end position="395"/>
    </location>
</feature>